<protein>
    <submittedName>
        <fullName evidence="1">Uncharacterized protein</fullName>
    </submittedName>
</protein>
<evidence type="ECO:0000313" key="2">
    <source>
        <dbReference type="Proteomes" id="UP000198460"/>
    </source>
</evidence>
<proteinExistence type="predicted"/>
<evidence type="ECO:0000313" key="1">
    <source>
        <dbReference type="EMBL" id="SMG00098.1"/>
    </source>
</evidence>
<accession>A0A238H4C3</accession>
<sequence>MRLSDIASQLEISAFLGDRTGDKPLGSLAAFTLEIDGNPFSKNRNGHSE</sequence>
<gene>
    <name evidence="1" type="ORF">BSIN_0223</name>
</gene>
<organism evidence="1 2">
    <name type="scientific">Burkholderia singularis</name>
    <dbReference type="NCBI Taxonomy" id="1503053"/>
    <lineage>
        <taxon>Bacteria</taxon>
        <taxon>Pseudomonadati</taxon>
        <taxon>Pseudomonadota</taxon>
        <taxon>Betaproteobacteria</taxon>
        <taxon>Burkholderiales</taxon>
        <taxon>Burkholderiaceae</taxon>
        <taxon>Burkholderia</taxon>
        <taxon>pseudomallei group</taxon>
    </lineage>
</organism>
<dbReference type="AlphaFoldDB" id="A0A238H4C3"/>
<dbReference type="EMBL" id="FXAN01000050">
    <property type="protein sequence ID" value="SMG00098.1"/>
    <property type="molecule type" value="Genomic_DNA"/>
</dbReference>
<reference evidence="1 2" key="1">
    <citation type="submission" date="2017-04" db="EMBL/GenBank/DDBJ databases">
        <authorList>
            <person name="Afonso C.L."/>
            <person name="Miller P.J."/>
            <person name="Scott M.A."/>
            <person name="Spackman E."/>
            <person name="Goraichik I."/>
            <person name="Dimitrov K.M."/>
            <person name="Suarez D.L."/>
            <person name="Swayne D.E."/>
        </authorList>
    </citation>
    <scope>NUCLEOTIDE SEQUENCE [LARGE SCALE GENOMIC DNA]</scope>
    <source>
        <strain evidence="1">LMG 28154</strain>
    </source>
</reference>
<dbReference type="Proteomes" id="UP000198460">
    <property type="component" value="Unassembled WGS sequence"/>
</dbReference>
<name>A0A238H4C3_9BURK</name>